<evidence type="ECO:0000256" key="2">
    <source>
        <dbReference type="ARBA" id="ARBA00022729"/>
    </source>
</evidence>
<feature type="region of interest" description="Disordered" evidence="5">
    <location>
        <begin position="170"/>
        <end position="209"/>
    </location>
</feature>
<dbReference type="GO" id="GO:0015920">
    <property type="term" value="P:lipopolysaccharide transport"/>
    <property type="evidence" value="ECO:0007669"/>
    <property type="project" value="UniProtKB-UniRule"/>
</dbReference>
<dbReference type="OrthoDB" id="9795964at2"/>
<sequence precursor="true">MWRPPMYKRGPDPAPGAIARLLAAALLLAAGSALALPEDRQEPIRITADKAVRDEKNGFTVYQGNVMMQQGTLRIDATKVTVFHSDKEADRIKAEGSPAHMREQPQADKGLMHARAEVIEYFKAEERVLLKRNASVEQDGSRVAGDSIEYFIGQQLIRADSSASDSGRVEVVIPASALPNSQQNGDQSTPSTPSDNSAEEEPGGTTDGQ</sequence>
<gene>
    <name evidence="4 7" type="primary">lptA</name>
    <name evidence="7" type="ORF">FVW59_03060</name>
</gene>
<dbReference type="NCBIfam" id="TIGR03002">
    <property type="entry name" value="outer_YhbN_LptA"/>
    <property type="match status" value="1"/>
</dbReference>
<comment type="similarity">
    <text evidence="4">Belongs to the LptA family.</text>
</comment>
<keyword evidence="1 4" id="KW-0813">Transport</keyword>
<evidence type="ECO:0000313" key="7">
    <source>
        <dbReference type="EMBL" id="TXS94900.1"/>
    </source>
</evidence>
<accession>A0A5C9A590</accession>
<evidence type="ECO:0000256" key="1">
    <source>
        <dbReference type="ARBA" id="ARBA00022448"/>
    </source>
</evidence>
<feature type="signal peptide" evidence="4">
    <location>
        <begin position="1"/>
        <end position="35"/>
    </location>
</feature>
<keyword evidence="3 4" id="KW-0574">Periplasm</keyword>
<dbReference type="HAMAP" id="MF_01914">
    <property type="entry name" value="LPS_assembly_LptA"/>
    <property type="match status" value="1"/>
</dbReference>
<dbReference type="GO" id="GO:0001530">
    <property type="term" value="F:lipopolysaccharide binding"/>
    <property type="evidence" value="ECO:0007669"/>
    <property type="project" value="InterPro"/>
</dbReference>
<dbReference type="GO" id="GO:0043165">
    <property type="term" value="P:Gram-negative-bacterium-type cell outer membrane assembly"/>
    <property type="evidence" value="ECO:0007669"/>
    <property type="project" value="UniProtKB-UniRule"/>
</dbReference>
<feature type="chain" id="PRO_5023219102" description="Lipopolysaccharide export system protein LptA" evidence="4">
    <location>
        <begin position="36"/>
        <end position="209"/>
    </location>
</feature>
<comment type="function">
    <text evidence="4">Involved in the assembly of lipopolysaccharide (LPS). Required for the translocation of LPS from the inner membrane to the outer membrane. May form a bridge between the inner membrane and the outer membrane, via interactions with LptC and LptD, thereby facilitating LPS transfer across the periplasm.</text>
</comment>
<keyword evidence="2 4" id="KW-0732">Signal</keyword>
<dbReference type="InterPro" id="IPR005653">
    <property type="entry name" value="OstA-like_N"/>
</dbReference>
<dbReference type="EMBL" id="VRYZ01000001">
    <property type="protein sequence ID" value="TXS94900.1"/>
    <property type="molecule type" value="Genomic_DNA"/>
</dbReference>
<dbReference type="GO" id="GO:0017089">
    <property type="term" value="F:glycolipid transfer activity"/>
    <property type="evidence" value="ECO:0007669"/>
    <property type="project" value="TreeGrafter"/>
</dbReference>
<dbReference type="Gene3D" id="2.60.450.10">
    <property type="entry name" value="Lipopolysaccharide (LPS) transport protein A like domain"/>
    <property type="match status" value="1"/>
</dbReference>
<evidence type="ECO:0000313" key="8">
    <source>
        <dbReference type="Proteomes" id="UP000321933"/>
    </source>
</evidence>
<dbReference type="InterPro" id="IPR014340">
    <property type="entry name" value="LptA"/>
</dbReference>
<comment type="caution">
    <text evidence="7">The sequence shown here is derived from an EMBL/GenBank/DDBJ whole genome shotgun (WGS) entry which is preliminary data.</text>
</comment>
<proteinExistence type="inferred from homology"/>
<feature type="domain" description="Organic solvent tolerance-like N-terminal" evidence="6">
    <location>
        <begin position="46"/>
        <end position="155"/>
    </location>
</feature>
<reference evidence="7 8" key="1">
    <citation type="submission" date="2019-08" db="EMBL/GenBank/DDBJ databases">
        <title>Parahaliea maris sp. nov., isolated from the surface seawater.</title>
        <authorList>
            <person name="Liu Y."/>
        </authorList>
    </citation>
    <scope>NUCLEOTIDE SEQUENCE [LARGE SCALE GENOMIC DNA]</scope>
    <source>
        <strain evidence="7 8">S2-26</strain>
    </source>
</reference>
<comment type="subcellular location">
    <subcellularLocation>
        <location evidence="4">Periplasm</location>
    </subcellularLocation>
</comment>
<dbReference type="InterPro" id="IPR052037">
    <property type="entry name" value="LPS_export_LptA"/>
</dbReference>
<feature type="compositionally biased region" description="Polar residues" evidence="5">
    <location>
        <begin position="178"/>
        <end position="196"/>
    </location>
</feature>
<dbReference type="PANTHER" id="PTHR36504:SF1">
    <property type="entry name" value="LIPOPOLYSACCHARIDE EXPORT SYSTEM PROTEIN LPTA"/>
    <property type="match status" value="1"/>
</dbReference>
<dbReference type="GO" id="GO:0009279">
    <property type="term" value="C:cell outer membrane"/>
    <property type="evidence" value="ECO:0007669"/>
    <property type="project" value="TreeGrafter"/>
</dbReference>
<dbReference type="Proteomes" id="UP000321933">
    <property type="component" value="Unassembled WGS sequence"/>
</dbReference>
<organism evidence="7 8">
    <name type="scientific">Parahaliea aestuarii</name>
    <dbReference type="NCBI Taxonomy" id="1852021"/>
    <lineage>
        <taxon>Bacteria</taxon>
        <taxon>Pseudomonadati</taxon>
        <taxon>Pseudomonadota</taxon>
        <taxon>Gammaproteobacteria</taxon>
        <taxon>Cellvibrionales</taxon>
        <taxon>Halieaceae</taxon>
        <taxon>Parahaliea</taxon>
    </lineage>
</organism>
<dbReference type="PANTHER" id="PTHR36504">
    <property type="entry name" value="LIPOPOLYSACCHARIDE EXPORT SYSTEM PROTEIN LPTA"/>
    <property type="match status" value="1"/>
</dbReference>
<protein>
    <recommendedName>
        <fullName evidence="4">Lipopolysaccharide export system protein LptA</fullName>
    </recommendedName>
</protein>
<dbReference type="Pfam" id="PF03968">
    <property type="entry name" value="LptD_N"/>
    <property type="match status" value="1"/>
</dbReference>
<dbReference type="AlphaFoldDB" id="A0A5C9A590"/>
<comment type="subunit">
    <text evidence="4">Component of the lipopolysaccharide transport and assembly complex.</text>
</comment>
<dbReference type="GO" id="GO:0030288">
    <property type="term" value="C:outer membrane-bounded periplasmic space"/>
    <property type="evidence" value="ECO:0007669"/>
    <property type="project" value="TreeGrafter"/>
</dbReference>
<evidence type="ECO:0000256" key="4">
    <source>
        <dbReference type="HAMAP-Rule" id="MF_01914"/>
    </source>
</evidence>
<evidence type="ECO:0000256" key="5">
    <source>
        <dbReference type="SAM" id="MobiDB-lite"/>
    </source>
</evidence>
<name>A0A5C9A590_9GAMM</name>
<evidence type="ECO:0000259" key="6">
    <source>
        <dbReference type="Pfam" id="PF03968"/>
    </source>
</evidence>
<keyword evidence="8" id="KW-1185">Reference proteome</keyword>
<evidence type="ECO:0000256" key="3">
    <source>
        <dbReference type="ARBA" id="ARBA00022764"/>
    </source>
</evidence>